<proteinExistence type="predicted"/>
<dbReference type="Gene3D" id="3.30.70.270">
    <property type="match status" value="1"/>
</dbReference>
<evidence type="ECO:0000259" key="7">
    <source>
        <dbReference type="Pfam" id="PF06817"/>
    </source>
</evidence>
<evidence type="ECO:0000313" key="8">
    <source>
        <dbReference type="EMBL" id="NXF89782.1"/>
    </source>
</evidence>
<dbReference type="GO" id="GO:0035613">
    <property type="term" value="F:RNA stem-loop binding"/>
    <property type="evidence" value="ECO:0007669"/>
    <property type="project" value="TreeGrafter"/>
</dbReference>
<accession>A0A7K8XFC3</accession>
<dbReference type="SUPFAM" id="SSF56672">
    <property type="entry name" value="DNA/RNA polymerases"/>
    <property type="match status" value="1"/>
</dbReference>
<dbReference type="GO" id="GO:0004519">
    <property type="term" value="F:endonuclease activity"/>
    <property type="evidence" value="ECO:0007669"/>
    <property type="project" value="UniProtKB-KW"/>
</dbReference>
<dbReference type="PANTHER" id="PTHR41694:SF3">
    <property type="entry name" value="RNA-DIRECTED DNA POLYMERASE-RELATED"/>
    <property type="match status" value="1"/>
</dbReference>
<keyword evidence="9" id="KW-1185">Reference proteome</keyword>
<keyword evidence="6" id="KW-0695">RNA-directed DNA polymerase</keyword>
<name>A0A7K8XFC3_9PICI</name>
<keyword evidence="4" id="KW-0255">Endonuclease</keyword>
<evidence type="ECO:0000256" key="3">
    <source>
        <dbReference type="ARBA" id="ARBA00022722"/>
    </source>
</evidence>
<dbReference type="AlphaFoldDB" id="A0A7K8XFC3"/>
<keyword evidence="2" id="KW-0548">Nucleotidyltransferase</keyword>
<dbReference type="GO" id="GO:0016787">
    <property type="term" value="F:hydrolase activity"/>
    <property type="evidence" value="ECO:0007669"/>
    <property type="project" value="UniProtKB-KW"/>
</dbReference>
<dbReference type="OrthoDB" id="422540at2759"/>
<feature type="non-terminal residue" evidence="8">
    <location>
        <position position="1"/>
    </location>
</feature>
<dbReference type="PANTHER" id="PTHR41694">
    <property type="entry name" value="ENDOGENOUS RETROVIRUS GROUP K MEMBER POL PROTEIN"/>
    <property type="match status" value="1"/>
</dbReference>
<dbReference type="GO" id="GO:0003964">
    <property type="term" value="F:RNA-directed DNA polymerase activity"/>
    <property type="evidence" value="ECO:0007669"/>
    <property type="project" value="UniProtKB-KW"/>
</dbReference>
<dbReference type="InterPro" id="IPR010661">
    <property type="entry name" value="RVT_thumb"/>
</dbReference>
<keyword evidence="5" id="KW-0378">Hydrolase</keyword>
<feature type="non-terminal residue" evidence="8">
    <location>
        <position position="56"/>
    </location>
</feature>
<evidence type="ECO:0000256" key="2">
    <source>
        <dbReference type="ARBA" id="ARBA00022695"/>
    </source>
</evidence>
<dbReference type="Pfam" id="PF06817">
    <property type="entry name" value="RVT_thumb"/>
    <property type="match status" value="1"/>
</dbReference>
<evidence type="ECO:0000256" key="6">
    <source>
        <dbReference type="ARBA" id="ARBA00022918"/>
    </source>
</evidence>
<reference evidence="8 9" key="1">
    <citation type="submission" date="2019-09" db="EMBL/GenBank/DDBJ databases">
        <title>Bird 10,000 Genomes (B10K) Project - Family phase.</title>
        <authorList>
            <person name="Zhang G."/>
        </authorList>
    </citation>
    <scope>NUCLEOTIDE SEQUENCE [LARGE SCALE GENOMIC DNA]</scope>
    <source>
        <strain evidence="8">B10K-DU-001-04</strain>
        <tissue evidence="8">Muscle</tissue>
    </source>
</reference>
<evidence type="ECO:0000256" key="4">
    <source>
        <dbReference type="ARBA" id="ARBA00022759"/>
    </source>
</evidence>
<evidence type="ECO:0000256" key="1">
    <source>
        <dbReference type="ARBA" id="ARBA00022679"/>
    </source>
</evidence>
<protein>
    <submittedName>
        <fullName evidence="8">POK10 protein</fullName>
    </submittedName>
</protein>
<evidence type="ECO:0000256" key="5">
    <source>
        <dbReference type="ARBA" id="ARBA00022801"/>
    </source>
</evidence>
<dbReference type="Proteomes" id="UP000583613">
    <property type="component" value="Unassembled WGS sequence"/>
</dbReference>
<feature type="domain" description="Reverse transcriptase thumb" evidence="7">
    <location>
        <begin position="4"/>
        <end position="53"/>
    </location>
</feature>
<dbReference type="EMBL" id="VWZE01009512">
    <property type="protein sequence ID" value="NXF89782.1"/>
    <property type="molecule type" value="Genomic_DNA"/>
</dbReference>
<dbReference type="InterPro" id="IPR043128">
    <property type="entry name" value="Rev_trsase/Diguanyl_cyclase"/>
</dbReference>
<evidence type="ECO:0000313" key="9">
    <source>
        <dbReference type="Proteomes" id="UP000583613"/>
    </source>
</evidence>
<organism evidence="8 9">
    <name type="scientific">Eubucco bourcierii</name>
    <name type="common">red-headed barbet</name>
    <dbReference type="NCBI Taxonomy" id="91767"/>
    <lineage>
        <taxon>Eukaryota</taxon>
        <taxon>Metazoa</taxon>
        <taxon>Chordata</taxon>
        <taxon>Craniata</taxon>
        <taxon>Vertebrata</taxon>
        <taxon>Euteleostomi</taxon>
        <taxon>Archelosauria</taxon>
        <taxon>Archosauria</taxon>
        <taxon>Dinosauria</taxon>
        <taxon>Saurischia</taxon>
        <taxon>Theropoda</taxon>
        <taxon>Coelurosauria</taxon>
        <taxon>Aves</taxon>
        <taxon>Neognathae</taxon>
        <taxon>Neoaves</taxon>
        <taxon>Telluraves</taxon>
        <taxon>Coraciimorphae</taxon>
        <taxon>Piciformes</taxon>
        <taxon>Ramphastidae</taxon>
        <taxon>Eubucco</taxon>
    </lineage>
</organism>
<gene>
    <name evidence="8" type="primary">Ervk10</name>
    <name evidence="8" type="ORF">EUBBOU_R15089</name>
</gene>
<keyword evidence="1" id="KW-0808">Transferase</keyword>
<dbReference type="InterPro" id="IPR043502">
    <property type="entry name" value="DNA/RNA_pol_sf"/>
</dbReference>
<sequence>TIEPQNVKLQTQISKLHDVQKLLGSINWLRSLLGISNSDLAPLFDLLKGDTNLLAP</sequence>
<comment type="caution">
    <text evidence="8">The sequence shown here is derived from an EMBL/GenBank/DDBJ whole genome shotgun (WGS) entry which is preliminary data.</text>
</comment>
<keyword evidence="3" id="KW-0540">Nuclease</keyword>